<dbReference type="InterPro" id="IPR032731">
    <property type="entry name" value="Arabino_trans_C"/>
</dbReference>
<dbReference type="EMBL" id="JAAGUZ010000196">
    <property type="protein sequence ID" value="NEW48352.1"/>
    <property type="molecule type" value="Genomic_DNA"/>
</dbReference>
<protein>
    <recommendedName>
        <fullName evidence="1">Arabinosyltransferase C-terminal domain-containing protein</fullName>
    </recommendedName>
</protein>
<dbReference type="Gene3D" id="2.60.120.940">
    <property type="entry name" value="EmbC, C-terminal domain, subdomain 2"/>
    <property type="match status" value="1"/>
</dbReference>
<reference evidence="2 3" key="1">
    <citation type="submission" date="2020-01" db="EMBL/GenBank/DDBJ databases">
        <title>Genetics and antimicrobial susceptibilities of Nocardia species isolated from the soil; a comparison with species isolated from humans.</title>
        <authorList>
            <person name="Carrasco G."/>
            <person name="Monzon S."/>
            <person name="Sansegundo M."/>
            <person name="Garcia E."/>
            <person name="Garrido N."/>
            <person name="Medina M.J."/>
            <person name="Villalon P."/>
            <person name="Ramirez-Arocha A.C."/>
            <person name="Jimenez P."/>
            <person name="Cuesta I."/>
            <person name="Valdezate S."/>
        </authorList>
    </citation>
    <scope>NUCLEOTIDE SEQUENCE [LARGE SCALE GENOMIC DNA]</scope>
    <source>
        <strain evidence="2 3">CNM20110639</strain>
    </source>
</reference>
<dbReference type="Pfam" id="PF14896">
    <property type="entry name" value="Arabino_trans_C"/>
    <property type="match status" value="1"/>
</dbReference>
<dbReference type="RefSeq" id="WP_163830437.1">
    <property type="nucleotide sequence ID" value="NZ_JAAGUZ010000196.1"/>
</dbReference>
<evidence type="ECO:0000259" key="1">
    <source>
        <dbReference type="Pfam" id="PF14896"/>
    </source>
</evidence>
<organism evidence="2 3">
    <name type="scientific">Nocardia cyriacigeorgica</name>
    <dbReference type="NCBI Taxonomy" id="135487"/>
    <lineage>
        <taxon>Bacteria</taxon>
        <taxon>Bacillati</taxon>
        <taxon>Actinomycetota</taxon>
        <taxon>Actinomycetes</taxon>
        <taxon>Mycobacteriales</taxon>
        <taxon>Nocardiaceae</taxon>
        <taxon>Nocardia</taxon>
    </lineage>
</organism>
<sequence>DLVLEYGTRAPDGSMTVLGAVTPTDIGPAPSWRNLRVPLDEIAPEADAVRIVANDPILIGDQWLAFTPPRVPTLESVNSFIGSEQPVLLDWAVGLQFPCQR</sequence>
<dbReference type="InterPro" id="IPR042486">
    <property type="entry name" value="Arabino_trans_C_2"/>
</dbReference>
<feature type="domain" description="Arabinosyltransferase C-terminal" evidence="1">
    <location>
        <begin position="2"/>
        <end position="101"/>
    </location>
</feature>
<comment type="caution">
    <text evidence="2">The sequence shown here is derived from an EMBL/GenBank/DDBJ whole genome shotgun (WGS) entry which is preliminary data.</text>
</comment>
<gene>
    <name evidence="2" type="ORF">GV789_28650</name>
</gene>
<accession>A0A6P1DIX5</accession>
<dbReference type="Proteomes" id="UP000468928">
    <property type="component" value="Unassembled WGS sequence"/>
</dbReference>
<dbReference type="AlphaFoldDB" id="A0A6P1DIX5"/>
<feature type="non-terminal residue" evidence="2">
    <location>
        <position position="1"/>
    </location>
</feature>
<evidence type="ECO:0000313" key="3">
    <source>
        <dbReference type="Proteomes" id="UP000468928"/>
    </source>
</evidence>
<feature type="non-terminal residue" evidence="2">
    <location>
        <position position="101"/>
    </location>
</feature>
<evidence type="ECO:0000313" key="2">
    <source>
        <dbReference type="EMBL" id="NEW48352.1"/>
    </source>
</evidence>
<proteinExistence type="predicted"/>
<name>A0A6P1DIX5_9NOCA</name>